<dbReference type="EC" id="3.6.1.23" evidence="2"/>
<evidence type="ECO:0000256" key="2">
    <source>
        <dbReference type="ARBA" id="ARBA00012379"/>
    </source>
</evidence>
<evidence type="ECO:0000313" key="7">
    <source>
        <dbReference type="EMBL" id="AUW93564.1"/>
    </source>
</evidence>
<dbReference type="Gene3D" id="2.70.40.10">
    <property type="match status" value="1"/>
</dbReference>
<evidence type="ECO:0000256" key="5">
    <source>
        <dbReference type="ARBA" id="ARBA00047686"/>
    </source>
</evidence>
<dbReference type="Pfam" id="PF00692">
    <property type="entry name" value="dUTPase"/>
    <property type="match status" value="1"/>
</dbReference>
<reference evidence="7 8" key="1">
    <citation type="journal article" date="2019" name="Sci. Rep.">
        <title>Sulfobacillus thermotolerans: new insights into resistance and metabolic capacities of acidophilic chemolithotrophs.</title>
        <authorList>
            <person name="Panyushkina A.E."/>
            <person name="Babenko V.V."/>
            <person name="Nikitina A.S."/>
            <person name="Selezneva O.V."/>
            <person name="Tsaplina I.A."/>
            <person name="Letarova M.A."/>
            <person name="Kostryukova E.S."/>
            <person name="Letarov A.V."/>
        </authorList>
    </citation>
    <scope>NUCLEOTIDE SEQUENCE [LARGE SCALE GENOMIC DNA]</scope>
    <source>
        <strain evidence="7 8">Kr1</strain>
    </source>
</reference>
<comment type="catalytic activity">
    <reaction evidence="5">
        <text>dUTP + H2O = dUMP + diphosphate + H(+)</text>
        <dbReference type="Rhea" id="RHEA:10248"/>
        <dbReference type="ChEBI" id="CHEBI:15377"/>
        <dbReference type="ChEBI" id="CHEBI:15378"/>
        <dbReference type="ChEBI" id="CHEBI:33019"/>
        <dbReference type="ChEBI" id="CHEBI:61555"/>
        <dbReference type="ChEBI" id="CHEBI:246422"/>
        <dbReference type="EC" id="3.6.1.23"/>
    </reaction>
</comment>
<evidence type="ECO:0000256" key="4">
    <source>
        <dbReference type="ARBA" id="ARBA00023080"/>
    </source>
</evidence>
<accession>A0ABM6RQG5</accession>
<dbReference type="InterPro" id="IPR008181">
    <property type="entry name" value="dUTPase"/>
</dbReference>
<proteinExistence type="inferred from homology"/>
<keyword evidence="3" id="KW-0378">Hydrolase</keyword>
<keyword evidence="4" id="KW-0546">Nucleotide metabolism</keyword>
<evidence type="ECO:0000256" key="1">
    <source>
        <dbReference type="ARBA" id="ARBA00006581"/>
    </source>
</evidence>
<dbReference type="InterPro" id="IPR036157">
    <property type="entry name" value="dUTPase-like_sf"/>
</dbReference>
<evidence type="ECO:0000256" key="3">
    <source>
        <dbReference type="ARBA" id="ARBA00022801"/>
    </source>
</evidence>
<dbReference type="InterPro" id="IPR033704">
    <property type="entry name" value="dUTPase_trimeric"/>
</dbReference>
<protein>
    <recommendedName>
        <fullName evidence="2">dUTP diphosphatase</fullName>
        <ecNumber evidence="2">3.6.1.23</ecNumber>
    </recommendedName>
</protein>
<dbReference type="InterPro" id="IPR029054">
    <property type="entry name" value="dUTPase-like"/>
</dbReference>
<comment type="similarity">
    <text evidence="1">Belongs to the dUTPase family.</text>
</comment>
<dbReference type="SUPFAM" id="SSF51283">
    <property type="entry name" value="dUTPase-like"/>
    <property type="match status" value="1"/>
</dbReference>
<dbReference type="EMBL" id="CP019454">
    <property type="protein sequence ID" value="AUW93564.1"/>
    <property type="molecule type" value="Genomic_DNA"/>
</dbReference>
<name>A0ABM6RQG5_9FIRM</name>
<organism evidence="7 8">
    <name type="scientific">Sulfobacillus thermotolerans</name>
    <dbReference type="NCBI Taxonomy" id="338644"/>
    <lineage>
        <taxon>Bacteria</taxon>
        <taxon>Bacillati</taxon>
        <taxon>Bacillota</taxon>
        <taxon>Clostridia</taxon>
        <taxon>Eubacteriales</taxon>
        <taxon>Clostridiales Family XVII. Incertae Sedis</taxon>
        <taxon>Sulfobacillus</taxon>
    </lineage>
</organism>
<evidence type="ECO:0000259" key="6">
    <source>
        <dbReference type="Pfam" id="PF00692"/>
    </source>
</evidence>
<evidence type="ECO:0000313" key="8">
    <source>
        <dbReference type="Proteomes" id="UP000325292"/>
    </source>
</evidence>
<gene>
    <name evidence="7" type="ORF">BXT84_06090</name>
</gene>
<dbReference type="CDD" id="cd07557">
    <property type="entry name" value="trimeric_dUTPase"/>
    <property type="match status" value="1"/>
</dbReference>
<dbReference type="Proteomes" id="UP000325292">
    <property type="component" value="Chromosome"/>
</dbReference>
<feature type="domain" description="dUTPase-like" evidence="6">
    <location>
        <begin position="18"/>
        <end position="145"/>
    </location>
</feature>
<dbReference type="PANTHER" id="PTHR11241:SF0">
    <property type="entry name" value="DEOXYURIDINE 5'-TRIPHOSPHATE NUCLEOTIDOHYDROLASE"/>
    <property type="match status" value="1"/>
</dbReference>
<dbReference type="PANTHER" id="PTHR11241">
    <property type="entry name" value="DEOXYURIDINE 5'-TRIPHOSPHATE NUCLEOTIDOHYDROLASE"/>
    <property type="match status" value="1"/>
</dbReference>
<sequence>MTRYFAFVSDYQDQGLSLPVRHTQDSAGYDMASAVRIELTPGQTALVPTGLKAYMPPGEVLLIVIRSSWAIKKHCVLTNQVGVIDRDYVDNPDNEGHIFIPLTNNGQEPVIIERGDRIAQGIFVRFGVTDDDVAQATRTGGFGSTTH</sequence>
<keyword evidence="8" id="KW-1185">Reference proteome</keyword>